<evidence type="ECO:0000313" key="2">
    <source>
        <dbReference type="Proteomes" id="UP001168821"/>
    </source>
</evidence>
<gene>
    <name evidence="1" type="ORF">Zmor_012378</name>
</gene>
<reference evidence="1" key="1">
    <citation type="journal article" date="2023" name="G3 (Bethesda)">
        <title>Whole genome assemblies of Zophobas morio and Tenebrio molitor.</title>
        <authorList>
            <person name="Kaur S."/>
            <person name="Stinson S.A."/>
            <person name="diCenzo G.C."/>
        </authorList>
    </citation>
    <scope>NUCLEOTIDE SEQUENCE</scope>
    <source>
        <strain evidence="1">QUZm001</strain>
    </source>
</reference>
<dbReference type="EMBL" id="JALNTZ010003964">
    <property type="protein sequence ID" value="KAJ3615683.1"/>
    <property type="molecule type" value="Genomic_DNA"/>
</dbReference>
<sequence length="111" mass="13178">MAHTIATTAHEVRYRPDHLLDVLKILICQPRRLIRVAMLSQSALKPALNRLHRYITKKLMVHFNDKWRANLRRILESGSSSRSSFWKFVKRLKIGGLHHYRPFEKKYSGRD</sequence>
<evidence type="ECO:0000313" key="1">
    <source>
        <dbReference type="EMBL" id="KAJ3615683.1"/>
    </source>
</evidence>
<comment type="caution">
    <text evidence="1">The sequence shown here is derived from an EMBL/GenBank/DDBJ whole genome shotgun (WGS) entry which is preliminary data.</text>
</comment>
<proteinExistence type="predicted"/>
<organism evidence="1 2">
    <name type="scientific">Zophobas morio</name>
    <dbReference type="NCBI Taxonomy" id="2755281"/>
    <lineage>
        <taxon>Eukaryota</taxon>
        <taxon>Metazoa</taxon>
        <taxon>Ecdysozoa</taxon>
        <taxon>Arthropoda</taxon>
        <taxon>Hexapoda</taxon>
        <taxon>Insecta</taxon>
        <taxon>Pterygota</taxon>
        <taxon>Neoptera</taxon>
        <taxon>Endopterygota</taxon>
        <taxon>Coleoptera</taxon>
        <taxon>Polyphaga</taxon>
        <taxon>Cucujiformia</taxon>
        <taxon>Tenebrionidae</taxon>
        <taxon>Zophobas</taxon>
    </lineage>
</organism>
<keyword evidence="2" id="KW-1185">Reference proteome</keyword>
<protein>
    <submittedName>
        <fullName evidence="1">Uncharacterized protein</fullName>
    </submittedName>
</protein>
<name>A0AA38LZL5_9CUCU</name>
<accession>A0AA38LZL5</accession>
<dbReference type="Proteomes" id="UP001168821">
    <property type="component" value="Unassembled WGS sequence"/>
</dbReference>
<dbReference type="AlphaFoldDB" id="A0AA38LZL5"/>